<organism evidence="2 3">
    <name type="scientific">Singulisphaera acidiphila (strain ATCC BAA-1392 / DSM 18658 / VKM B-2454 / MOB10)</name>
    <dbReference type="NCBI Taxonomy" id="886293"/>
    <lineage>
        <taxon>Bacteria</taxon>
        <taxon>Pseudomonadati</taxon>
        <taxon>Planctomycetota</taxon>
        <taxon>Planctomycetia</taxon>
        <taxon>Isosphaerales</taxon>
        <taxon>Isosphaeraceae</taxon>
        <taxon>Singulisphaera</taxon>
    </lineage>
</organism>
<dbReference type="HOGENOM" id="CLU_041661_0_0_0"/>
<name>L0DH22_SINAD</name>
<dbReference type="Pfam" id="PF07963">
    <property type="entry name" value="N_methyl"/>
    <property type="match status" value="1"/>
</dbReference>
<keyword evidence="3" id="KW-1185">Reference proteome</keyword>
<dbReference type="Pfam" id="PF07596">
    <property type="entry name" value="SBP_bac_10"/>
    <property type="match status" value="1"/>
</dbReference>
<dbReference type="Gene3D" id="3.30.700.10">
    <property type="entry name" value="Glycoprotein, Type 4 Pilin"/>
    <property type="match status" value="1"/>
</dbReference>
<dbReference type="PANTHER" id="PTHR30093">
    <property type="entry name" value="GENERAL SECRETION PATHWAY PROTEIN G"/>
    <property type="match status" value="1"/>
</dbReference>
<dbReference type="NCBIfam" id="TIGR02532">
    <property type="entry name" value="IV_pilin_GFxxxE"/>
    <property type="match status" value="1"/>
</dbReference>
<evidence type="ECO:0000313" key="3">
    <source>
        <dbReference type="Proteomes" id="UP000010798"/>
    </source>
</evidence>
<dbReference type="RefSeq" id="WP_015247790.1">
    <property type="nucleotide sequence ID" value="NC_019892.1"/>
</dbReference>
<dbReference type="KEGG" id="saci:Sinac_4486"/>
<dbReference type="Proteomes" id="UP000010798">
    <property type="component" value="Chromosome"/>
</dbReference>
<dbReference type="PANTHER" id="PTHR30093:SF2">
    <property type="entry name" value="TYPE II SECRETION SYSTEM PROTEIN H"/>
    <property type="match status" value="1"/>
</dbReference>
<accession>L0DH22</accession>
<dbReference type="SUPFAM" id="SSF54523">
    <property type="entry name" value="Pili subunits"/>
    <property type="match status" value="1"/>
</dbReference>
<dbReference type="STRING" id="886293.Sinac_4486"/>
<dbReference type="InterPro" id="IPR045584">
    <property type="entry name" value="Pilin-like"/>
</dbReference>
<dbReference type="InterPro" id="IPR027558">
    <property type="entry name" value="Pre_pil_HX9DG_C"/>
</dbReference>
<dbReference type="eggNOG" id="COG2165">
    <property type="taxonomic scope" value="Bacteria"/>
</dbReference>
<dbReference type="PROSITE" id="PS00409">
    <property type="entry name" value="PROKAR_NTER_METHYL"/>
    <property type="match status" value="1"/>
</dbReference>
<proteinExistence type="predicted"/>
<dbReference type="OrthoDB" id="249859at2"/>
<protein>
    <submittedName>
        <fullName evidence="2">Prepilin-type N-terminal cleavage/methylation domain-containing protein</fullName>
    </submittedName>
</protein>
<evidence type="ECO:0000259" key="1">
    <source>
        <dbReference type="Pfam" id="PF07596"/>
    </source>
</evidence>
<dbReference type="EMBL" id="CP003364">
    <property type="protein sequence ID" value="AGA28674.1"/>
    <property type="molecule type" value="Genomic_DNA"/>
</dbReference>
<gene>
    <name evidence="2" type="ordered locus">Sinac_4486</name>
</gene>
<feature type="domain" description="DUF1559" evidence="1">
    <location>
        <begin position="36"/>
        <end position="343"/>
    </location>
</feature>
<dbReference type="InterPro" id="IPR011453">
    <property type="entry name" value="DUF1559"/>
</dbReference>
<evidence type="ECO:0000313" key="2">
    <source>
        <dbReference type="EMBL" id="AGA28674.1"/>
    </source>
</evidence>
<sequence length="365" mass="38320">MCLSDLRRRSGFTLIELLVVIAIIAVLIALLLPAVQAAREAARRAQCVNNLKQIGLGLHNYISAQNSFPPLAGNMWISGPASPGWGNWPLGWAASLMPNMEQQQLANAANYSFGADQVQNYQTVCRARVATFICPSESMGTGPWLASSWMNYCANAGGPASMSTWSGVIIPMREEAQKTGVGTNYPNNCRTIGIESVTDGTSNTVAFSERLVGIGPGDVTVTRGSADAKRVTFGPVSTVTADSGGSVQAMAFVQACRSLPATTSTAGQQNNSWIAGAVWAGSHANTLRFNSYTHVNTPNGISCMAEGYPPGQAIDAITVGSNHSGGVNACMADGSVRFFKDTVAIPTWWAVGTRAGGEIVSSDSF</sequence>
<reference evidence="2 3" key="1">
    <citation type="submission" date="2012-02" db="EMBL/GenBank/DDBJ databases">
        <title>Complete sequence of chromosome of Singulisphaera acidiphila DSM 18658.</title>
        <authorList>
            <consortium name="US DOE Joint Genome Institute (JGI-PGF)"/>
            <person name="Lucas S."/>
            <person name="Copeland A."/>
            <person name="Lapidus A."/>
            <person name="Glavina del Rio T."/>
            <person name="Dalin E."/>
            <person name="Tice H."/>
            <person name="Bruce D."/>
            <person name="Goodwin L."/>
            <person name="Pitluck S."/>
            <person name="Peters L."/>
            <person name="Ovchinnikova G."/>
            <person name="Chertkov O."/>
            <person name="Kyrpides N."/>
            <person name="Mavromatis K."/>
            <person name="Ivanova N."/>
            <person name="Brettin T."/>
            <person name="Detter J.C."/>
            <person name="Han C."/>
            <person name="Larimer F."/>
            <person name="Land M."/>
            <person name="Hauser L."/>
            <person name="Markowitz V."/>
            <person name="Cheng J.-F."/>
            <person name="Hugenholtz P."/>
            <person name="Woyke T."/>
            <person name="Wu D."/>
            <person name="Tindall B."/>
            <person name="Pomrenke H."/>
            <person name="Brambilla E."/>
            <person name="Klenk H.-P."/>
            <person name="Eisen J.A."/>
        </authorList>
    </citation>
    <scope>NUCLEOTIDE SEQUENCE [LARGE SCALE GENOMIC DNA]</scope>
    <source>
        <strain evidence="3">ATCC BAA-1392 / DSM 18658 / VKM B-2454 / MOB10</strain>
    </source>
</reference>
<dbReference type="NCBIfam" id="TIGR04294">
    <property type="entry name" value="pre_pil_HX9DG"/>
    <property type="match status" value="1"/>
</dbReference>
<dbReference type="InterPro" id="IPR012902">
    <property type="entry name" value="N_methyl_site"/>
</dbReference>
<dbReference type="AlphaFoldDB" id="L0DH22"/>